<organism evidence="1 2">
    <name type="scientific">Chromobacterium haemolyticum</name>
    <dbReference type="NCBI Taxonomy" id="394935"/>
    <lineage>
        <taxon>Bacteria</taxon>
        <taxon>Pseudomonadati</taxon>
        <taxon>Pseudomonadota</taxon>
        <taxon>Betaproteobacteria</taxon>
        <taxon>Neisseriales</taxon>
        <taxon>Chromobacteriaceae</taxon>
        <taxon>Chromobacterium</taxon>
    </lineage>
</organism>
<dbReference type="RefSeq" id="WP_191186703.1">
    <property type="nucleotide sequence ID" value="NZ_CP061849.1"/>
</dbReference>
<proteinExistence type="predicted"/>
<reference evidence="1 2" key="1">
    <citation type="submission" date="2021-03" db="EMBL/GenBank/DDBJ databases">
        <title>First Case of infection caused by Chromobacterium haemolyticum derived from water in China.</title>
        <authorList>
            <person name="Chen J."/>
            <person name="Liu C."/>
        </authorList>
    </citation>
    <scope>NUCLEOTIDE SEQUENCE [LARGE SCALE GENOMIC DNA]</scope>
    <source>
        <strain evidence="1 2">WJ-5</strain>
    </source>
</reference>
<comment type="caution">
    <text evidence="1">The sequence shown here is derived from an EMBL/GenBank/DDBJ whole genome shotgun (WGS) entry which is preliminary data.</text>
</comment>
<dbReference type="EMBL" id="JAFLRD010000010">
    <property type="protein sequence ID" value="MBO0416600.1"/>
    <property type="molecule type" value="Genomic_DNA"/>
</dbReference>
<sequence length="169" mass="17803">MNAPMFQIGGLVCPLLSHLDFTQSYEQLASRVTLRAASGAGFRQTRWTRLKTTLQGGGWLPAGLSALDLSQPLELWCASPRAIASPAASIALPAHRQDMGVYGVAVLAGGETVETVVDVSGAVANLAPVPGAVGYQVSYWPVLTVFAELTETGDLAAGNFQWTLNCEEV</sequence>
<evidence type="ECO:0000313" key="2">
    <source>
        <dbReference type="Proteomes" id="UP000664349"/>
    </source>
</evidence>
<evidence type="ECO:0000313" key="1">
    <source>
        <dbReference type="EMBL" id="MBO0416600.1"/>
    </source>
</evidence>
<keyword evidence="2" id="KW-1185">Reference proteome</keyword>
<name>A0ABS3GPS0_9NEIS</name>
<gene>
    <name evidence="1" type="ORF">J1C50_13885</name>
</gene>
<protein>
    <submittedName>
        <fullName evidence="1">Uncharacterized protein</fullName>
    </submittedName>
</protein>
<accession>A0ABS3GPS0</accession>
<dbReference type="Proteomes" id="UP000664349">
    <property type="component" value="Unassembled WGS sequence"/>
</dbReference>